<feature type="region of interest" description="Disordered" evidence="3">
    <location>
        <begin position="435"/>
        <end position="653"/>
    </location>
</feature>
<keyword evidence="2" id="KW-0539">Nucleus</keyword>
<gene>
    <name evidence="5" type="ORF">EWM64_g3644</name>
</gene>
<organism evidence="5 6">
    <name type="scientific">Hericium alpestre</name>
    <dbReference type="NCBI Taxonomy" id="135208"/>
    <lineage>
        <taxon>Eukaryota</taxon>
        <taxon>Fungi</taxon>
        <taxon>Dikarya</taxon>
        <taxon>Basidiomycota</taxon>
        <taxon>Agaricomycotina</taxon>
        <taxon>Agaricomycetes</taxon>
        <taxon>Russulales</taxon>
        <taxon>Hericiaceae</taxon>
        <taxon>Hericium</taxon>
    </lineage>
</organism>
<feature type="compositionally biased region" description="Polar residues" evidence="3">
    <location>
        <begin position="442"/>
        <end position="461"/>
    </location>
</feature>
<dbReference type="EMBL" id="SFCI01000350">
    <property type="protein sequence ID" value="TFY80367.1"/>
    <property type="molecule type" value="Genomic_DNA"/>
</dbReference>
<comment type="subcellular location">
    <subcellularLocation>
        <location evidence="1">Nucleus</location>
    </subcellularLocation>
</comment>
<evidence type="ECO:0000256" key="1">
    <source>
        <dbReference type="ARBA" id="ARBA00004123"/>
    </source>
</evidence>
<dbReference type="Pfam" id="PF13934">
    <property type="entry name" value="ELYS"/>
    <property type="match status" value="1"/>
</dbReference>
<sequence>MDVDAPQSDPGNLLALFDLTPEGFPWREPRAHEIETRRARMSDLLIFDILLASGGIREPDTLWPPADVASLRRLLDAIQSSSYDALKKDCLIYFLLKWHQDGREEAFKEERCIPPQFSALSDAYWHLDSGINVERAISLLSDVRLNRDYTSKILQAISLSDNANTLILRYIRTAKPLLTEPDDIDMYAVALAENNLMEAWLYQRSFPETTETRSRLLRKILSWSLSPAPRTEPLSRLIAFPFSPFEQNLIHAYALEPPSSLPPTSVAILQDLVCVRLIHSGNYAKAVKLDRQFMNAAHGQRVSQAVEDRRKMVDDAMALLPSIERLQIEEELSALGQGKGSVPQKHAPTKAKAKPNGISEDLSMSWEEVQPVKQLPTPAPSSSGSQRFTLGLPGPAAPRVSPIIPSSNIVTGVARAHDTYAPAVNGNVNGSQGPSFGLVGSQAPQPLTQIPLSGSTSTRPSAPSGLRSTLRGPRLSQGRSSAAVNGSSSLFGTTNASASSKRNAFYNPPEPSAPSSRLNLITPPQSIPQKQWAKDHREDADVQPDRAEEEVPRTGQRLSDHEEPQAASFAHSLFGRNKEHPEFEDVERRLPGAFHDHEPAPAHRRERSKNHSHQPPSPSSSPPPNKTRQTRASRARKAAPQMKESTSTRSVPVFAKTRDALRYQNVASKTNCRALRKTAGD</sequence>
<accession>A0A4Z0A231</accession>
<reference evidence="5 6" key="1">
    <citation type="submission" date="2019-02" db="EMBL/GenBank/DDBJ databases">
        <title>Genome sequencing of the rare red list fungi Hericium alpestre (H. flagellum).</title>
        <authorList>
            <person name="Buettner E."/>
            <person name="Kellner H."/>
        </authorList>
    </citation>
    <scope>NUCLEOTIDE SEQUENCE [LARGE SCALE GENOMIC DNA]</scope>
    <source>
        <strain evidence="5 6">DSM 108284</strain>
    </source>
</reference>
<feature type="domain" description="ELYS-like" evidence="4">
    <location>
        <begin position="45"/>
        <end position="256"/>
    </location>
</feature>
<feature type="compositionally biased region" description="Basic and acidic residues" evidence="3">
    <location>
        <begin position="532"/>
        <end position="564"/>
    </location>
</feature>
<feature type="compositionally biased region" description="Pro residues" evidence="3">
    <location>
        <begin position="615"/>
        <end position="625"/>
    </location>
</feature>
<proteinExistence type="predicted"/>
<evidence type="ECO:0000259" key="4">
    <source>
        <dbReference type="Pfam" id="PF13934"/>
    </source>
</evidence>
<evidence type="ECO:0000256" key="2">
    <source>
        <dbReference type="ARBA" id="ARBA00023242"/>
    </source>
</evidence>
<dbReference type="GO" id="GO:0005634">
    <property type="term" value="C:nucleus"/>
    <property type="evidence" value="ECO:0007669"/>
    <property type="project" value="UniProtKB-SubCell"/>
</dbReference>
<name>A0A4Z0A231_9AGAM</name>
<evidence type="ECO:0000313" key="6">
    <source>
        <dbReference type="Proteomes" id="UP000298061"/>
    </source>
</evidence>
<dbReference type="STRING" id="135208.A0A4Z0A231"/>
<feature type="compositionally biased region" description="Polar residues" evidence="3">
    <location>
        <begin position="513"/>
        <end position="529"/>
    </location>
</feature>
<comment type="caution">
    <text evidence="5">The sequence shown here is derived from an EMBL/GenBank/DDBJ whole genome shotgun (WGS) entry which is preliminary data.</text>
</comment>
<feature type="region of interest" description="Disordered" evidence="3">
    <location>
        <begin position="370"/>
        <end position="403"/>
    </location>
</feature>
<dbReference type="AlphaFoldDB" id="A0A4Z0A231"/>
<feature type="compositionally biased region" description="Basic residues" evidence="3">
    <location>
        <begin position="628"/>
        <end position="637"/>
    </location>
</feature>
<evidence type="ECO:0000256" key="3">
    <source>
        <dbReference type="SAM" id="MobiDB-lite"/>
    </source>
</evidence>
<feature type="compositionally biased region" description="Polar residues" evidence="3">
    <location>
        <begin position="477"/>
        <end position="502"/>
    </location>
</feature>
<feature type="region of interest" description="Disordered" evidence="3">
    <location>
        <begin position="337"/>
        <end position="358"/>
    </location>
</feature>
<dbReference type="OrthoDB" id="20729at2759"/>
<dbReference type="Proteomes" id="UP000298061">
    <property type="component" value="Unassembled WGS sequence"/>
</dbReference>
<protein>
    <recommendedName>
        <fullName evidence="4">ELYS-like domain-containing protein</fullName>
    </recommendedName>
</protein>
<feature type="compositionally biased region" description="Basic and acidic residues" evidence="3">
    <location>
        <begin position="576"/>
        <end position="603"/>
    </location>
</feature>
<dbReference type="InterPro" id="IPR025151">
    <property type="entry name" value="ELYS_dom"/>
</dbReference>
<keyword evidence="6" id="KW-1185">Reference proteome</keyword>
<evidence type="ECO:0000313" key="5">
    <source>
        <dbReference type="EMBL" id="TFY80367.1"/>
    </source>
</evidence>